<proteinExistence type="predicted"/>
<protein>
    <submittedName>
        <fullName evidence="2">Uncharacterized protein</fullName>
    </submittedName>
</protein>
<dbReference type="Proteomes" id="UP001303046">
    <property type="component" value="Unassembled WGS sequence"/>
</dbReference>
<feature type="compositionally biased region" description="Polar residues" evidence="1">
    <location>
        <begin position="170"/>
        <end position="183"/>
    </location>
</feature>
<feature type="region of interest" description="Disordered" evidence="1">
    <location>
        <begin position="164"/>
        <end position="183"/>
    </location>
</feature>
<feature type="region of interest" description="Disordered" evidence="1">
    <location>
        <begin position="41"/>
        <end position="89"/>
    </location>
</feature>
<reference evidence="2 3" key="1">
    <citation type="submission" date="2023-08" db="EMBL/GenBank/DDBJ databases">
        <title>A Necator americanus chromosomal reference genome.</title>
        <authorList>
            <person name="Ilik V."/>
            <person name="Petrzelkova K.J."/>
            <person name="Pardy F."/>
            <person name="Fuh T."/>
            <person name="Niatou-Singa F.S."/>
            <person name="Gouil Q."/>
            <person name="Baker L."/>
            <person name="Ritchie M.E."/>
            <person name="Jex A.R."/>
            <person name="Gazzola D."/>
            <person name="Li H."/>
            <person name="Toshio Fujiwara R."/>
            <person name="Zhan B."/>
            <person name="Aroian R.V."/>
            <person name="Pafco B."/>
            <person name="Schwarz E.M."/>
        </authorList>
    </citation>
    <scope>NUCLEOTIDE SEQUENCE [LARGE SCALE GENOMIC DNA]</scope>
    <source>
        <strain evidence="2 3">Aroian</strain>
        <tissue evidence="2">Whole animal</tissue>
    </source>
</reference>
<gene>
    <name evidence="2" type="primary">Necator_chrV.g20081</name>
    <name evidence="2" type="ORF">RB195_015289</name>
</gene>
<dbReference type="EMBL" id="JAVFWL010000005">
    <property type="protein sequence ID" value="KAK6757374.1"/>
    <property type="molecule type" value="Genomic_DNA"/>
</dbReference>
<organism evidence="2 3">
    <name type="scientific">Necator americanus</name>
    <name type="common">Human hookworm</name>
    <dbReference type="NCBI Taxonomy" id="51031"/>
    <lineage>
        <taxon>Eukaryota</taxon>
        <taxon>Metazoa</taxon>
        <taxon>Ecdysozoa</taxon>
        <taxon>Nematoda</taxon>
        <taxon>Chromadorea</taxon>
        <taxon>Rhabditida</taxon>
        <taxon>Rhabditina</taxon>
        <taxon>Rhabditomorpha</taxon>
        <taxon>Strongyloidea</taxon>
        <taxon>Ancylostomatidae</taxon>
        <taxon>Bunostominae</taxon>
        <taxon>Necator</taxon>
    </lineage>
</organism>
<name>A0ABR1E3U7_NECAM</name>
<accession>A0ABR1E3U7</accession>
<sequence>MDYTKGELLQYIAEEAISTMKSSRFIIVPIRLKRPGHASKQDCSKIFISKTGSKPGDSKASRKSGSSNTVTSRSSASQVDVSHKLKKDGEKKTKIVEFVIRKKKSNEEIKTDLKSITDEEDPFKKRYREKQEEQLKGKVEQYFSNVGEKEKDLSVYGMDRTQLKKDTEKTQGMTRTTATQALK</sequence>
<evidence type="ECO:0000313" key="2">
    <source>
        <dbReference type="EMBL" id="KAK6757374.1"/>
    </source>
</evidence>
<comment type="caution">
    <text evidence="2">The sequence shown here is derived from an EMBL/GenBank/DDBJ whole genome shotgun (WGS) entry which is preliminary data.</text>
</comment>
<evidence type="ECO:0000313" key="3">
    <source>
        <dbReference type="Proteomes" id="UP001303046"/>
    </source>
</evidence>
<keyword evidence="3" id="KW-1185">Reference proteome</keyword>
<feature type="compositionally biased region" description="Low complexity" evidence="1">
    <location>
        <begin position="64"/>
        <end position="77"/>
    </location>
</feature>
<evidence type="ECO:0000256" key="1">
    <source>
        <dbReference type="SAM" id="MobiDB-lite"/>
    </source>
</evidence>